<dbReference type="GeneID" id="90954635"/>
<accession>A0A834SDN8</accession>
<dbReference type="KEGG" id="ptrr:90954635"/>
<dbReference type="EMBL" id="NQIK02000001">
    <property type="protein sequence ID" value="KAF7579571.1"/>
    <property type="molecule type" value="Genomic_DNA"/>
</dbReference>
<sequence length="191" mass="22107">MVAMSPESQLRWKKKAVQAYFEKVDKFLERLLLLIHMTGGQPPRGTELIGLQHSNTAQGQHRGIFLEEGLISTVTSYHKGYNITGSTKIIHRYLPKEVSELLVYYLWLILPFWQQLDILVYKRKDPHSTFLWPKGSGTWDSSRLTRVIAREARLYLDTTLSILIYRHLAIAISRQHLPCGGFKRDVGSEER</sequence>
<dbReference type="RefSeq" id="XP_065966460.1">
    <property type="nucleotide sequence ID" value="XM_066104258.1"/>
</dbReference>
<dbReference type="Proteomes" id="UP000245464">
    <property type="component" value="Chromosome 1"/>
</dbReference>
<organism evidence="1 2">
    <name type="scientific">Pyrenophora tritici-repentis</name>
    <dbReference type="NCBI Taxonomy" id="45151"/>
    <lineage>
        <taxon>Eukaryota</taxon>
        <taxon>Fungi</taxon>
        <taxon>Dikarya</taxon>
        <taxon>Ascomycota</taxon>
        <taxon>Pezizomycotina</taxon>
        <taxon>Dothideomycetes</taxon>
        <taxon>Pleosporomycetidae</taxon>
        <taxon>Pleosporales</taxon>
        <taxon>Pleosporineae</taxon>
        <taxon>Pleosporaceae</taxon>
        <taxon>Pyrenophora</taxon>
    </lineage>
</organism>
<gene>
    <name evidence="1" type="ORF">PtrM4_038110</name>
</gene>
<protein>
    <submittedName>
        <fullName evidence="1">Uncharacterized protein</fullName>
    </submittedName>
</protein>
<proteinExistence type="predicted"/>
<evidence type="ECO:0000313" key="2">
    <source>
        <dbReference type="Proteomes" id="UP000245464"/>
    </source>
</evidence>
<comment type="caution">
    <text evidence="1">The sequence shown here is derived from an EMBL/GenBank/DDBJ whole genome shotgun (WGS) entry which is preliminary data.</text>
</comment>
<name>A0A834SDN8_9PLEO</name>
<reference evidence="1" key="1">
    <citation type="journal article" date="2018" name="BMC Genomics">
        <title>Comparative genomics of the wheat fungal pathogen Pyrenophora tritici-repentis reveals chromosomal variations and genome plasticity.</title>
        <authorList>
            <person name="Moolhuijzen P."/>
            <person name="See P.T."/>
            <person name="Hane J.K."/>
            <person name="Shi G."/>
            <person name="Liu Z."/>
            <person name="Oliver R.P."/>
            <person name="Moffat C.S."/>
        </authorList>
    </citation>
    <scope>NUCLEOTIDE SEQUENCE [LARGE SCALE GENOMIC DNA]</scope>
    <source>
        <strain evidence="1">M4</strain>
    </source>
</reference>
<dbReference type="AlphaFoldDB" id="A0A834SDN8"/>
<evidence type="ECO:0000313" key="1">
    <source>
        <dbReference type="EMBL" id="KAF7579571.1"/>
    </source>
</evidence>